<name>A0ABV0J6F2_9CYAN</name>
<protein>
    <submittedName>
        <fullName evidence="2">Alpha/beta hydrolase</fullName>
    </submittedName>
</protein>
<dbReference type="InterPro" id="IPR000073">
    <property type="entry name" value="AB_hydrolase_1"/>
</dbReference>
<evidence type="ECO:0000259" key="1">
    <source>
        <dbReference type="Pfam" id="PF12697"/>
    </source>
</evidence>
<evidence type="ECO:0000313" key="3">
    <source>
        <dbReference type="Proteomes" id="UP001464891"/>
    </source>
</evidence>
<feature type="domain" description="AB hydrolase-1" evidence="1">
    <location>
        <begin position="24"/>
        <end position="245"/>
    </location>
</feature>
<dbReference type="EMBL" id="JAMPKM010000004">
    <property type="protein sequence ID" value="MEP0817347.1"/>
    <property type="molecule type" value="Genomic_DNA"/>
</dbReference>
<dbReference type="SUPFAM" id="SSF53474">
    <property type="entry name" value="alpha/beta-Hydrolases"/>
    <property type="match status" value="1"/>
</dbReference>
<dbReference type="InterPro" id="IPR029058">
    <property type="entry name" value="AB_hydrolase_fold"/>
</dbReference>
<dbReference type="PANTHER" id="PTHR22753:SF48">
    <property type="entry name" value="PHOSPHOLIPID_GLYCEROL ACYLTRANSFERASE DOMAIN-CONTAINING PROTEIN"/>
    <property type="match status" value="1"/>
</dbReference>
<dbReference type="Proteomes" id="UP001464891">
    <property type="component" value="Unassembled WGS sequence"/>
</dbReference>
<accession>A0ABV0J6F2</accession>
<reference evidence="2 3" key="1">
    <citation type="submission" date="2022-04" db="EMBL/GenBank/DDBJ databases">
        <title>Positive selection, recombination, and allopatry shape intraspecific diversity of widespread and dominant cyanobacteria.</title>
        <authorList>
            <person name="Wei J."/>
            <person name="Shu W."/>
            <person name="Hu C."/>
        </authorList>
    </citation>
    <scope>NUCLEOTIDE SEQUENCE [LARGE SCALE GENOMIC DNA]</scope>
    <source>
        <strain evidence="2 3">GB2-A4</strain>
    </source>
</reference>
<evidence type="ECO:0000313" key="2">
    <source>
        <dbReference type="EMBL" id="MEP0817347.1"/>
    </source>
</evidence>
<gene>
    <name evidence="2" type="ORF">NC998_09580</name>
</gene>
<dbReference type="Gene3D" id="3.40.50.1820">
    <property type="entry name" value="alpha/beta hydrolase"/>
    <property type="match status" value="1"/>
</dbReference>
<dbReference type="PANTHER" id="PTHR22753">
    <property type="entry name" value="TRANSMEMBRANE PROTEIN 68"/>
    <property type="match status" value="1"/>
</dbReference>
<dbReference type="PRINTS" id="PR00111">
    <property type="entry name" value="ABHYDROLASE"/>
</dbReference>
<sequence>MQEVKSQICFLTPRRLNPHHSLFVFLPGMDGTGQLLRSQTSGLETSFDIRCLAIPPDDLTNWDVLATKVINLIQEEIAKQEQPRAVYLCGESFGGCLALRVATQAPHLFDRLVLVNPASSFKRRPWIQWGSSLTRWLPETWYQISSVGLLPFLASFGRILPEDRQALLTAVQSVPQKTSIWRLSLLNEFDIADDQLRCLTQPVLLLASAADRLLPSLAEAERLAAVLPNVTTVVLPDSGHACLLEANVNLYEIMRQHNFLMYQDDLTLSASISGLGVQS</sequence>
<dbReference type="RefSeq" id="WP_190438312.1">
    <property type="nucleotide sequence ID" value="NZ_JAMPKM010000004.1"/>
</dbReference>
<comment type="caution">
    <text evidence="2">The sequence shown here is derived from an EMBL/GenBank/DDBJ whole genome shotgun (WGS) entry which is preliminary data.</text>
</comment>
<dbReference type="Pfam" id="PF12697">
    <property type="entry name" value="Abhydrolase_6"/>
    <property type="match status" value="1"/>
</dbReference>
<keyword evidence="3" id="KW-1185">Reference proteome</keyword>
<proteinExistence type="predicted"/>
<dbReference type="GO" id="GO:0016787">
    <property type="term" value="F:hydrolase activity"/>
    <property type="evidence" value="ECO:0007669"/>
    <property type="project" value="UniProtKB-KW"/>
</dbReference>
<keyword evidence="2" id="KW-0378">Hydrolase</keyword>
<organism evidence="2 3">
    <name type="scientific">Trichocoleus desertorum GB2-A4</name>
    <dbReference type="NCBI Taxonomy" id="2933944"/>
    <lineage>
        <taxon>Bacteria</taxon>
        <taxon>Bacillati</taxon>
        <taxon>Cyanobacteriota</taxon>
        <taxon>Cyanophyceae</taxon>
        <taxon>Leptolyngbyales</taxon>
        <taxon>Trichocoleusaceae</taxon>
        <taxon>Trichocoleus</taxon>
    </lineage>
</organism>